<feature type="domain" description="SPOR" evidence="2">
    <location>
        <begin position="1025"/>
        <end position="1108"/>
    </location>
</feature>
<dbReference type="Pfam" id="PF05036">
    <property type="entry name" value="SPOR"/>
    <property type="match status" value="1"/>
</dbReference>
<sequence>MADKQLAYDTRGKDDLFADDDPLAELARIVGFEPRVAANTVTEARREPALDLEDELGREFDRYDSPRPLAELDRPAEPISDDVAPDDYIEPALDVSPAAERAEISEPVSSVSVEAEETVGPDAGNWDAPADDRAAWPQQLAVEPPGAPAQSAFGGARDLIEELELSIGTAPVSQLPQPAKAPQWSAASIRLPLANFHAAKREETVVPPVSVAETAPAAPVAEAPSTDLLAAEPQPPVVEPSVPVVEQLTPVVAVEPSEEFESASPSLGFPAELDRHDEVIASEEPAEAEDFVEIEDELEDFGSDAGFDLIAAAVEGEIQADAALTEVVPEVPHTAGTFDLDDLLADVSRYPVPQRPNQAPVSPQAVSIEAAPVVIAPVAAAFVEPQVIAPAPVAAAPVRSVPVEPAPVYAAEAARPVAPQLAEVVAPQPAAPAYSRAPQPVAEADDPFAGHDFELDLAGIELELADLDFSEPSELKAAEPAPQPEPPVRASQQAAAVAAHSAPVFAPEPQVPAFQPAASAPARPAPAFSAAPQVPTPAPAPAFNWAAPVSDSTEDLPFDPAMISDPEERPETVEDMHVPALPPVEQPAPVAKAQDLDFDLDAEIASFFEPAKPRENPVPVRDTAAAAAKPVKPTIADGLDDFERALEEDFRRSVREPVERRETSEVRIESASQAADFSRARSMRRLLAGAVVLVVFAGVGYGVYSSVWNGEGLGIVASGEPRVIVADKDPVKVVPENPGGKTVPNQDKAVYDRVAGSAEEPKQKALVSSDEAPVDVVQRTLTPESLPEDDENANPGDQVSPTAVGETEDPRLLPNQGSADAASASDADKTPSVSPRKVRTMIVKPDGTLVAREEPEPVDQPTQSAQATPSALAAPSAQATQSAQATTSAPATTSAQATPPLTARSTPSVPAVGGTAASFPSNAVASADARSAAPAQPPLAADADTQAANPAPADPAVRPVKTTAITDTAPIPTARPADQPVNVVGTVTEKGNVRPTAQEPKPAQQPKTTEVAAATPAAAKPQQQAASAGGYGIQIASLPSEDEANKSYASLSKKFAGVLGGRAHEIRRADVAGKGTFYRVRIPAGSKDEAAALCEQYRAAGGSCLISK</sequence>
<feature type="compositionally biased region" description="Low complexity" evidence="1">
    <location>
        <begin position="1006"/>
        <end position="1025"/>
    </location>
</feature>
<dbReference type="RefSeq" id="WP_126909724.1">
    <property type="nucleotide sequence ID" value="NZ_ML133758.1"/>
</dbReference>
<feature type="region of interest" description="Disordered" evidence="1">
    <location>
        <begin position="473"/>
        <end position="502"/>
    </location>
</feature>
<protein>
    <submittedName>
        <fullName evidence="3">Sporulation protein</fullName>
    </submittedName>
</protein>
<reference evidence="3 4" key="1">
    <citation type="submission" date="2018-11" db="EMBL/GenBank/DDBJ databases">
        <title>Rhizobium chutanense sp. nov., isolated from root nodules of Phaseolus vulgaris in China.</title>
        <authorList>
            <person name="Huo Y."/>
        </authorList>
    </citation>
    <scope>NUCLEOTIDE SEQUENCE [LARGE SCALE GENOMIC DNA]</scope>
    <source>
        <strain evidence="3 4">C16</strain>
    </source>
</reference>
<feature type="compositionally biased region" description="Low complexity" evidence="1">
    <location>
        <begin position="921"/>
        <end position="961"/>
    </location>
</feature>
<dbReference type="GO" id="GO:0042834">
    <property type="term" value="F:peptidoglycan binding"/>
    <property type="evidence" value="ECO:0007669"/>
    <property type="project" value="InterPro"/>
</dbReference>
<dbReference type="PROSITE" id="PS51724">
    <property type="entry name" value="SPOR"/>
    <property type="match status" value="1"/>
</dbReference>
<feature type="region of interest" description="Disordered" evidence="1">
    <location>
        <begin position="99"/>
        <end position="130"/>
    </location>
</feature>
<organism evidence="3 4">
    <name type="scientific">Rhizobium chutanense</name>
    <dbReference type="NCBI Taxonomy" id="2035448"/>
    <lineage>
        <taxon>Bacteria</taxon>
        <taxon>Pseudomonadati</taxon>
        <taxon>Pseudomonadota</taxon>
        <taxon>Alphaproteobacteria</taxon>
        <taxon>Hyphomicrobiales</taxon>
        <taxon>Rhizobiaceae</taxon>
        <taxon>Rhizobium/Agrobacterium group</taxon>
        <taxon>Rhizobium</taxon>
    </lineage>
</organism>
<dbReference type="Proteomes" id="UP000278081">
    <property type="component" value="Unassembled WGS sequence"/>
</dbReference>
<evidence type="ECO:0000313" key="3">
    <source>
        <dbReference type="EMBL" id="RUM05843.1"/>
    </source>
</evidence>
<feature type="compositionally biased region" description="Low complexity" evidence="1">
    <location>
        <begin position="490"/>
        <end position="502"/>
    </location>
</feature>
<dbReference type="Gene3D" id="3.30.70.1070">
    <property type="entry name" value="Sporulation related repeat"/>
    <property type="match status" value="1"/>
</dbReference>
<feature type="compositionally biased region" description="Basic and acidic residues" evidence="1">
    <location>
        <begin position="45"/>
        <end position="76"/>
    </location>
</feature>
<name>A0A3S0QKS1_9HYPH</name>
<feature type="region of interest" description="Disordered" evidence="1">
    <location>
        <begin position="45"/>
        <end position="87"/>
    </location>
</feature>
<feature type="compositionally biased region" description="Low complexity" evidence="1">
    <location>
        <begin position="862"/>
        <end position="903"/>
    </location>
</feature>
<comment type="caution">
    <text evidence="3">The sequence shown here is derived from an EMBL/GenBank/DDBJ whole genome shotgun (WGS) entry which is preliminary data.</text>
</comment>
<proteinExistence type="predicted"/>
<evidence type="ECO:0000256" key="1">
    <source>
        <dbReference type="SAM" id="MobiDB-lite"/>
    </source>
</evidence>
<dbReference type="InterPro" id="IPR007730">
    <property type="entry name" value="SPOR-like_dom"/>
</dbReference>
<dbReference type="OrthoDB" id="7338235at2"/>
<dbReference type="InterPro" id="IPR036680">
    <property type="entry name" value="SPOR-like_sf"/>
</dbReference>
<gene>
    <name evidence="3" type="ORF">EFR84_14925</name>
</gene>
<feature type="region of interest" description="Disordered" evidence="1">
    <location>
        <begin position="515"/>
        <end position="534"/>
    </location>
</feature>
<evidence type="ECO:0000313" key="4">
    <source>
        <dbReference type="Proteomes" id="UP000278081"/>
    </source>
</evidence>
<feature type="region of interest" description="Disordered" evidence="1">
    <location>
        <begin position="756"/>
        <end position="775"/>
    </location>
</feature>
<accession>A0A3S0QKS1</accession>
<dbReference type="EMBL" id="RJTJ01000011">
    <property type="protein sequence ID" value="RUM05843.1"/>
    <property type="molecule type" value="Genomic_DNA"/>
</dbReference>
<feature type="compositionally biased region" description="Low complexity" evidence="1">
    <location>
        <begin position="515"/>
        <end position="533"/>
    </location>
</feature>
<feature type="region of interest" description="Disordered" evidence="1">
    <location>
        <begin position="783"/>
        <end position="961"/>
    </location>
</feature>
<feature type="region of interest" description="Disordered" evidence="1">
    <location>
        <begin position="991"/>
        <end position="1025"/>
    </location>
</feature>
<evidence type="ECO:0000259" key="2">
    <source>
        <dbReference type="PROSITE" id="PS51724"/>
    </source>
</evidence>
<dbReference type="AlphaFoldDB" id="A0A3S0QKS1"/>